<dbReference type="OrthoDB" id="9807426at2"/>
<dbReference type="PANTHER" id="PTHR43334">
    <property type="entry name" value="ACETATE--COA LIGASE [ADP-FORMING]"/>
    <property type="match status" value="1"/>
</dbReference>
<dbReference type="InterPro" id="IPR003781">
    <property type="entry name" value="CoA-bd"/>
</dbReference>
<keyword evidence="2" id="KW-0436">Ligase</keyword>
<dbReference type="InterPro" id="IPR036291">
    <property type="entry name" value="NAD(P)-bd_dom_sf"/>
</dbReference>
<feature type="domain" description="CoA-binding" evidence="5">
    <location>
        <begin position="7"/>
        <end position="102"/>
    </location>
</feature>
<evidence type="ECO:0000259" key="5">
    <source>
        <dbReference type="SMART" id="SM00881"/>
    </source>
</evidence>
<organism evidence="6 7">
    <name type="scientific">Rhodopseudomonas faecalis</name>
    <dbReference type="NCBI Taxonomy" id="99655"/>
    <lineage>
        <taxon>Bacteria</taxon>
        <taxon>Pseudomonadati</taxon>
        <taxon>Pseudomonadota</taxon>
        <taxon>Alphaproteobacteria</taxon>
        <taxon>Hyphomicrobiales</taxon>
        <taxon>Nitrobacteraceae</taxon>
        <taxon>Rhodopseudomonas</taxon>
    </lineage>
</organism>
<dbReference type="PANTHER" id="PTHR43334:SF1">
    <property type="entry name" value="3-HYDROXYPROPIONATE--COA LIGASE [ADP-FORMING]"/>
    <property type="match status" value="1"/>
</dbReference>
<evidence type="ECO:0000313" key="6">
    <source>
        <dbReference type="EMBL" id="PYF05371.1"/>
    </source>
</evidence>
<sequence length="702" mass="73105">MSGLRAFLDPRSIAVIGASDNPHKIGGRPIHYLGKFGFKGAVYPINPSRPEIQGRRSYGSLADLPEAPDLAIVAVAGDTAVSTVEDCAARGVKAVVVMASGFGEVDPVAGKAKEQRMTAAARQAGMRIVGPNTQGLANFGSGTIVSFSTLFTEFDRAGGHVAMLSQSGALSTAPVSFLLRKGIGVRHCHATGNDCDVSVGELACAVAEDPEVKLLLLYLESIPDARHLEQLAAIARERDLPIIALKSGRSVAGQRAAQSHTGALANEDRVVDAFLAHHGIWRAPDIRGLVEASELYLKGWQPTGRRLVAVSNSGAVCVLTADAASEVGMPMAELAPHIDQQLKAILPSFATAANPIDLTAAMLSNDRLFGEILPVLAADPGADAFVIGLPVLGQGYDIAGIAEDSAALARQTGKPVLMASTQPAIARQFAERGIAVFPTEVEAVTALHQFVAHRELMAKAAARRTSSRGEAPRQPAAQAMVMLNEADSLALLAQHGLAVVPHRLCRSPSEVAAAVAAIGTPVVVKGCSADIAHKSELGLVRLNVGDEAAACQAFAAMEAIIRAQGARFDGVIVAAMAQGRRELMIGAHRDPVFGPVVVVGDGGKYVEVLRDTALLLPPFGSDEVNEALHSLRIAPLFAGVRGEPAMDTEALARAVVAIGRLMIAQADVMSVDLNPVLINDAGAGVVVVDAVVFRAAEQVRAD</sequence>
<dbReference type="Pfam" id="PF13380">
    <property type="entry name" value="CoA_binding_2"/>
    <property type="match status" value="1"/>
</dbReference>
<reference evidence="6 7" key="1">
    <citation type="submission" date="2018-06" db="EMBL/GenBank/DDBJ databases">
        <title>Genomic Encyclopedia of Archaeal and Bacterial Type Strains, Phase II (KMG-II): from individual species to whole genera.</title>
        <authorList>
            <person name="Goeker M."/>
        </authorList>
    </citation>
    <scope>NUCLEOTIDE SEQUENCE [LARGE SCALE GENOMIC DNA]</scope>
    <source>
        <strain evidence="6 7">JCM 11668</strain>
    </source>
</reference>
<dbReference type="GO" id="GO:0006099">
    <property type="term" value="P:tricarboxylic acid cycle"/>
    <property type="evidence" value="ECO:0007669"/>
    <property type="project" value="UniProtKB-KW"/>
</dbReference>
<keyword evidence="1" id="KW-0816">Tricarboxylic acid cycle</keyword>
<dbReference type="GO" id="GO:0043758">
    <property type="term" value="F:acetate-CoA ligase (ADP-forming) activity"/>
    <property type="evidence" value="ECO:0007669"/>
    <property type="project" value="InterPro"/>
</dbReference>
<dbReference type="SMART" id="SM00881">
    <property type="entry name" value="CoA_binding"/>
    <property type="match status" value="1"/>
</dbReference>
<dbReference type="Gene3D" id="3.30.1490.20">
    <property type="entry name" value="ATP-grasp fold, A domain"/>
    <property type="match status" value="1"/>
</dbReference>
<dbReference type="EMBL" id="QJTI01000001">
    <property type="protein sequence ID" value="PYF05371.1"/>
    <property type="molecule type" value="Genomic_DNA"/>
</dbReference>
<protein>
    <submittedName>
        <fullName evidence="6">Acyl-CoA synthetase (NDP forming)</fullName>
    </submittedName>
</protein>
<evidence type="ECO:0000256" key="3">
    <source>
        <dbReference type="ARBA" id="ARBA00022741"/>
    </source>
</evidence>
<evidence type="ECO:0000256" key="2">
    <source>
        <dbReference type="ARBA" id="ARBA00022598"/>
    </source>
</evidence>
<dbReference type="Gene3D" id="3.40.50.261">
    <property type="entry name" value="Succinyl-CoA synthetase domains"/>
    <property type="match status" value="2"/>
</dbReference>
<keyword evidence="3" id="KW-0547">Nucleotide-binding</keyword>
<comment type="caution">
    <text evidence="6">The sequence shown here is derived from an EMBL/GenBank/DDBJ whole genome shotgun (WGS) entry which is preliminary data.</text>
</comment>
<dbReference type="SUPFAM" id="SSF56059">
    <property type="entry name" value="Glutathione synthetase ATP-binding domain-like"/>
    <property type="match status" value="1"/>
</dbReference>
<dbReference type="InterPro" id="IPR043938">
    <property type="entry name" value="Ligase_CoA_dom"/>
</dbReference>
<dbReference type="Gene3D" id="3.40.50.720">
    <property type="entry name" value="NAD(P)-binding Rossmann-like Domain"/>
    <property type="match status" value="1"/>
</dbReference>
<dbReference type="InterPro" id="IPR016102">
    <property type="entry name" value="Succinyl-CoA_synth-like"/>
</dbReference>
<proteinExistence type="predicted"/>
<dbReference type="InterPro" id="IPR032875">
    <property type="entry name" value="Succ_CoA_lig_flav_dom"/>
</dbReference>
<dbReference type="Proteomes" id="UP000248148">
    <property type="component" value="Unassembled WGS sequence"/>
</dbReference>
<dbReference type="GO" id="GO:0005524">
    <property type="term" value="F:ATP binding"/>
    <property type="evidence" value="ECO:0007669"/>
    <property type="project" value="UniProtKB-KW"/>
</dbReference>
<dbReference type="InterPro" id="IPR013815">
    <property type="entry name" value="ATP_grasp_subdomain_1"/>
</dbReference>
<evidence type="ECO:0000256" key="4">
    <source>
        <dbReference type="ARBA" id="ARBA00022840"/>
    </source>
</evidence>
<gene>
    <name evidence="6" type="ORF">BJ122_101110</name>
</gene>
<keyword evidence="7" id="KW-1185">Reference proteome</keyword>
<accession>A0A318TKG1</accession>
<dbReference type="Pfam" id="PF13549">
    <property type="entry name" value="ATP-grasp_5"/>
    <property type="match status" value="1"/>
</dbReference>
<dbReference type="Pfam" id="PF19045">
    <property type="entry name" value="Ligase_CoA_2"/>
    <property type="match status" value="1"/>
</dbReference>
<dbReference type="Gene3D" id="3.30.470.20">
    <property type="entry name" value="ATP-grasp fold, B domain"/>
    <property type="match status" value="1"/>
</dbReference>
<evidence type="ECO:0000256" key="1">
    <source>
        <dbReference type="ARBA" id="ARBA00022532"/>
    </source>
</evidence>
<dbReference type="InterPro" id="IPR051538">
    <property type="entry name" value="Acyl-CoA_Synth/Transferase"/>
</dbReference>
<dbReference type="RefSeq" id="WP_110779250.1">
    <property type="nucleotide sequence ID" value="NZ_QJTI01000001.1"/>
</dbReference>
<dbReference type="SUPFAM" id="SSF52210">
    <property type="entry name" value="Succinyl-CoA synthetase domains"/>
    <property type="match status" value="2"/>
</dbReference>
<keyword evidence="4" id="KW-0067">ATP-binding</keyword>
<dbReference type="SUPFAM" id="SSF51735">
    <property type="entry name" value="NAD(P)-binding Rossmann-fold domains"/>
    <property type="match status" value="1"/>
</dbReference>
<name>A0A318TKG1_9BRAD</name>
<dbReference type="Pfam" id="PF13607">
    <property type="entry name" value="Succ_CoA_lig"/>
    <property type="match status" value="1"/>
</dbReference>
<dbReference type="AlphaFoldDB" id="A0A318TKG1"/>
<evidence type="ECO:0000313" key="7">
    <source>
        <dbReference type="Proteomes" id="UP000248148"/>
    </source>
</evidence>